<evidence type="ECO:0000313" key="3">
    <source>
        <dbReference type="Proteomes" id="UP000266723"/>
    </source>
</evidence>
<sequence>MGTVEQVLGHPAVGGFWSHCEWNSSLESIVVEGVPMICRPFGADLRDRSIGFREKLKASVRVEGSSYNALDELVKFLETS</sequence>
<dbReference type="InterPro" id="IPR002213">
    <property type="entry name" value="UDP_glucos_trans"/>
</dbReference>
<proteinExistence type="predicted"/>
<reference evidence="2 3" key="1">
    <citation type="journal article" date="2020" name="BMC Genomics">
        <title>Intraspecific diversification of the crop wild relative Brassica cretica Lam. using demographic model selection.</title>
        <authorList>
            <person name="Kioukis A."/>
            <person name="Michalopoulou V.A."/>
            <person name="Briers L."/>
            <person name="Pirintsos S."/>
            <person name="Studholme D.J."/>
            <person name="Pavlidis P."/>
            <person name="Sarris P.F."/>
        </authorList>
    </citation>
    <scope>NUCLEOTIDE SEQUENCE [LARGE SCALE GENOMIC DNA]</scope>
    <source>
        <strain evidence="3">cv. PFS-1207/04</strain>
    </source>
</reference>
<evidence type="ECO:0000256" key="1">
    <source>
        <dbReference type="ARBA" id="ARBA00022679"/>
    </source>
</evidence>
<protein>
    <submittedName>
        <fullName evidence="2">Uncharacterized protein</fullName>
    </submittedName>
</protein>
<dbReference type="SUPFAM" id="SSF53756">
    <property type="entry name" value="UDP-Glycosyltransferase/glycogen phosphorylase"/>
    <property type="match status" value="1"/>
</dbReference>
<dbReference type="Pfam" id="PF00201">
    <property type="entry name" value="UDPGT"/>
    <property type="match status" value="1"/>
</dbReference>
<keyword evidence="1" id="KW-0808">Transferase</keyword>
<gene>
    <name evidence="2" type="ORF">DY000_02058996</name>
</gene>
<dbReference type="Gene3D" id="3.40.50.2000">
    <property type="entry name" value="Glycogen Phosphorylase B"/>
    <property type="match status" value="1"/>
</dbReference>
<accession>A0ABQ7B2L6</accession>
<dbReference type="PANTHER" id="PTHR48045:SF31">
    <property type="entry name" value="UDP-GLYCOSYLTRANSFERASE 76B1-LIKE"/>
    <property type="match status" value="1"/>
</dbReference>
<dbReference type="EMBL" id="QGKV02001556">
    <property type="protein sequence ID" value="KAF3520950.1"/>
    <property type="molecule type" value="Genomic_DNA"/>
</dbReference>
<keyword evidence="3" id="KW-1185">Reference proteome</keyword>
<dbReference type="Proteomes" id="UP000266723">
    <property type="component" value="Unassembled WGS sequence"/>
</dbReference>
<organism evidence="2 3">
    <name type="scientific">Brassica cretica</name>
    <name type="common">Mustard</name>
    <dbReference type="NCBI Taxonomy" id="69181"/>
    <lineage>
        <taxon>Eukaryota</taxon>
        <taxon>Viridiplantae</taxon>
        <taxon>Streptophyta</taxon>
        <taxon>Embryophyta</taxon>
        <taxon>Tracheophyta</taxon>
        <taxon>Spermatophyta</taxon>
        <taxon>Magnoliopsida</taxon>
        <taxon>eudicotyledons</taxon>
        <taxon>Gunneridae</taxon>
        <taxon>Pentapetalae</taxon>
        <taxon>rosids</taxon>
        <taxon>malvids</taxon>
        <taxon>Brassicales</taxon>
        <taxon>Brassicaceae</taxon>
        <taxon>Brassiceae</taxon>
        <taxon>Brassica</taxon>
    </lineage>
</organism>
<name>A0ABQ7B2L6_BRACR</name>
<comment type="caution">
    <text evidence="2">The sequence shown here is derived from an EMBL/GenBank/DDBJ whole genome shotgun (WGS) entry which is preliminary data.</text>
</comment>
<dbReference type="PANTHER" id="PTHR48045">
    <property type="entry name" value="UDP-GLYCOSYLTRANSFERASE 72B1"/>
    <property type="match status" value="1"/>
</dbReference>
<evidence type="ECO:0000313" key="2">
    <source>
        <dbReference type="EMBL" id="KAF3520950.1"/>
    </source>
</evidence>